<dbReference type="AlphaFoldDB" id="T1KPF5"/>
<protein>
    <submittedName>
        <fullName evidence="1">Uncharacterized protein</fullName>
    </submittedName>
</protein>
<reference evidence="2" key="1">
    <citation type="submission" date="2011-08" db="EMBL/GenBank/DDBJ databases">
        <authorList>
            <person name="Rombauts S."/>
        </authorList>
    </citation>
    <scope>NUCLEOTIDE SEQUENCE</scope>
    <source>
        <strain evidence="2">London</strain>
    </source>
</reference>
<dbReference type="HOGENOM" id="CLU_3417521_0_0_1"/>
<dbReference type="EMBL" id="CAEY01000319">
    <property type="status" value="NOT_ANNOTATED_CDS"/>
    <property type="molecule type" value="Genomic_DNA"/>
</dbReference>
<organism evidence="1 2">
    <name type="scientific">Tetranychus urticae</name>
    <name type="common">Two-spotted spider mite</name>
    <dbReference type="NCBI Taxonomy" id="32264"/>
    <lineage>
        <taxon>Eukaryota</taxon>
        <taxon>Metazoa</taxon>
        <taxon>Ecdysozoa</taxon>
        <taxon>Arthropoda</taxon>
        <taxon>Chelicerata</taxon>
        <taxon>Arachnida</taxon>
        <taxon>Acari</taxon>
        <taxon>Acariformes</taxon>
        <taxon>Trombidiformes</taxon>
        <taxon>Prostigmata</taxon>
        <taxon>Eleutherengona</taxon>
        <taxon>Raphignathae</taxon>
        <taxon>Tetranychoidea</taxon>
        <taxon>Tetranychidae</taxon>
        <taxon>Tetranychus</taxon>
    </lineage>
</organism>
<evidence type="ECO:0000313" key="2">
    <source>
        <dbReference type="Proteomes" id="UP000015104"/>
    </source>
</evidence>
<proteinExistence type="predicted"/>
<keyword evidence="2" id="KW-1185">Reference proteome</keyword>
<dbReference type="EnsemblMetazoa" id="tetur17g00240.1">
    <property type="protein sequence ID" value="tetur17g00240.1"/>
    <property type="gene ID" value="tetur17g00240"/>
</dbReference>
<name>T1KPF5_TETUR</name>
<evidence type="ECO:0000313" key="1">
    <source>
        <dbReference type="EnsemblMetazoa" id="tetur17g00240.1"/>
    </source>
</evidence>
<dbReference type="Proteomes" id="UP000015104">
    <property type="component" value="Unassembled WGS sequence"/>
</dbReference>
<accession>T1KPF5</accession>
<sequence length="26" mass="2918">MLISSIKLKSHGVKWCGKVYEILGNI</sequence>
<reference evidence="1" key="2">
    <citation type="submission" date="2015-06" db="UniProtKB">
        <authorList>
            <consortium name="EnsemblMetazoa"/>
        </authorList>
    </citation>
    <scope>IDENTIFICATION</scope>
</reference>